<evidence type="ECO:0008006" key="4">
    <source>
        <dbReference type="Google" id="ProtNLM"/>
    </source>
</evidence>
<gene>
    <name evidence="2" type="ORF">AWR27_14915</name>
</gene>
<dbReference type="Pfam" id="PF10677">
    <property type="entry name" value="DUF2490"/>
    <property type="match status" value="1"/>
</dbReference>
<dbReference type="AlphaFoldDB" id="A0A1P9WYP3"/>
<dbReference type="STRING" id="1178516.AWR27_14915"/>
<dbReference type="Proteomes" id="UP000187941">
    <property type="component" value="Chromosome"/>
</dbReference>
<feature type="chain" id="PRO_5011958770" description="DUF2490 domain-containing protein" evidence="1">
    <location>
        <begin position="19"/>
        <end position="258"/>
    </location>
</feature>
<dbReference type="KEGG" id="smon:AWR27_14915"/>
<dbReference type="EMBL" id="CP014263">
    <property type="protein sequence ID" value="AQG80500.1"/>
    <property type="molecule type" value="Genomic_DNA"/>
</dbReference>
<organism evidence="2 3">
    <name type="scientific">Spirosoma montaniterrae</name>
    <dbReference type="NCBI Taxonomy" id="1178516"/>
    <lineage>
        <taxon>Bacteria</taxon>
        <taxon>Pseudomonadati</taxon>
        <taxon>Bacteroidota</taxon>
        <taxon>Cytophagia</taxon>
        <taxon>Cytophagales</taxon>
        <taxon>Cytophagaceae</taxon>
        <taxon>Spirosoma</taxon>
    </lineage>
</organism>
<keyword evidence="3" id="KW-1185">Reference proteome</keyword>
<proteinExistence type="predicted"/>
<sequence>MRYLFLCCYLFISPLCRAQNWKFFGFFPAISQSGSLGQKLQYNLFVSATYDTYRLNMDMGKYPATALQYYLQPSLSYKITPALQIGLGYAYVKHNLFGLRVNENRLWAQAVVTHAVPQLGRLKLSHRMRYEERYPLNTRTRQWSYAQLFRYQVGFTYPLYNPKETLKGWYATASNEFFLCLSGAKNSPISAKNAFYGEDWVYTGIGYNTGKFGKIELGYCYQNLIRNPAQDHRYLHLLQATWAANFDLSEIGVWLYTP</sequence>
<dbReference type="InterPro" id="IPR019619">
    <property type="entry name" value="DUF2490"/>
</dbReference>
<evidence type="ECO:0000256" key="1">
    <source>
        <dbReference type="SAM" id="SignalP"/>
    </source>
</evidence>
<accession>A0A1P9WYP3</accession>
<feature type="signal peptide" evidence="1">
    <location>
        <begin position="1"/>
        <end position="18"/>
    </location>
</feature>
<protein>
    <recommendedName>
        <fullName evidence="4">DUF2490 domain-containing protein</fullName>
    </recommendedName>
</protein>
<reference evidence="2 3" key="1">
    <citation type="submission" date="2016-01" db="EMBL/GenBank/DDBJ databases">
        <authorList>
            <person name="Oliw E.H."/>
        </authorList>
    </citation>
    <scope>NUCLEOTIDE SEQUENCE [LARGE SCALE GENOMIC DNA]</scope>
    <source>
        <strain evidence="2 3">DY10</strain>
    </source>
</reference>
<dbReference type="OrthoDB" id="1118734at2"/>
<name>A0A1P9WYP3_9BACT</name>
<dbReference type="RefSeq" id="WP_077131926.1">
    <property type="nucleotide sequence ID" value="NZ_CP014263.1"/>
</dbReference>
<keyword evidence="1" id="KW-0732">Signal</keyword>
<evidence type="ECO:0000313" key="2">
    <source>
        <dbReference type="EMBL" id="AQG80500.1"/>
    </source>
</evidence>
<evidence type="ECO:0000313" key="3">
    <source>
        <dbReference type="Proteomes" id="UP000187941"/>
    </source>
</evidence>